<dbReference type="Proteomes" id="UP000000248">
    <property type="component" value="Chromosome"/>
</dbReference>
<keyword evidence="3 5" id="KW-1133">Transmembrane helix</keyword>
<feature type="transmembrane region" description="Helical" evidence="5">
    <location>
        <begin position="189"/>
        <end position="206"/>
    </location>
</feature>
<evidence type="ECO:0000256" key="4">
    <source>
        <dbReference type="ARBA" id="ARBA00023136"/>
    </source>
</evidence>
<dbReference type="PANTHER" id="PTHR30371:SF0">
    <property type="entry name" value="SEC-INDEPENDENT PROTEIN TRANSLOCASE PROTEIN TATC, CHLOROPLASTIC-RELATED"/>
    <property type="match status" value="1"/>
</dbReference>
<dbReference type="STRING" id="246195.DNO_0451"/>
<dbReference type="GO" id="GO:0065002">
    <property type="term" value="P:intracellular protein transmembrane transport"/>
    <property type="evidence" value="ECO:0007669"/>
    <property type="project" value="TreeGrafter"/>
</dbReference>
<reference evidence="6 7" key="1">
    <citation type="journal article" date="2007" name="Nat. Biotechnol.">
        <title>Genome sequence and identification of candidate vaccine antigens from the animal pathogen Dichelobacter nodosus.</title>
        <authorList>
            <person name="Myers G.S."/>
            <person name="Parker D."/>
            <person name="Al-Hasani K."/>
            <person name="Kennan R.M."/>
            <person name="Seemann T."/>
            <person name="Ren Q."/>
            <person name="Badger J.H."/>
            <person name="Selengut J.D."/>
            <person name="Deboy R.T."/>
            <person name="Tettelin H."/>
            <person name="Boyce J.D."/>
            <person name="McCarl V.P."/>
            <person name="Han X."/>
            <person name="Nelson W.C."/>
            <person name="Madupu R."/>
            <person name="Mohamoud Y."/>
            <person name="Holley T."/>
            <person name="Fedorova N."/>
            <person name="Khouri H."/>
            <person name="Bottomley S.P."/>
            <person name="Whittington R.J."/>
            <person name="Adler B."/>
            <person name="Songer J.G."/>
            <person name="Rood J.I."/>
            <person name="Paulsen I.T."/>
        </authorList>
    </citation>
    <scope>NUCLEOTIDE SEQUENCE [LARGE SCALE GENOMIC DNA]</scope>
    <source>
        <strain evidence="6 7">VCS1703A</strain>
    </source>
</reference>
<keyword evidence="2 5" id="KW-0812">Transmembrane</keyword>
<evidence type="ECO:0000256" key="2">
    <source>
        <dbReference type="ARBA" id="ARBA00022692"/>
    </source>
</evidence>
<dbReference type="GO" id="GO:0033281">
    <property type="term" value="C:TAT protein transport complex"/>
    <property type="evidence" value="ECO:0007669"/>
    <property type="project" value="UniProtKB-UniRule"/>
</dbReference>
<gene>
    <name evidence="5 6" type="primary">tatC</name>
    <name evidence="6" type="ordered locus">DNO_0451</name>
</gene>
<dbReference type="EMBL" id="CP000513">
    <property type="protein sequence ID" value="ABQ14344.1"/>
    <property type="molecule type" value="Genomic_DNA"/>
</dbReference>
<keyword evidence="4 5" id="KW-0472">Membrane</keyword>
<organism evidence="6 7">
    <name type="scientific">Dichelobacter nodosus (strain VCS1703A)</name>
    <dbReference type="NCBI Taxonomy" id="246195"/>
    <lineage>
        <taxon>Bacteria</taxon>
        <taxon>Pseudomonadati</taxon>
        <taxon>Pseudomonadota</taxon>
        <taxon>Gammaproteobacteria</taxon>
        <taxon>Cardiobacteriales</taxon>
        <taxon>Cardiobacteriaceae</taxon>
        <taxon>Dichelobacter</taxon>
    </lineage>
</organism>
<proteinExistence type="inferred from homology"/>
<keyword evidence="5" id="KW-1003">Cell membrane</keyword>
<name>A5EVU4_DICNV</name>
<dbReference type="HOGENOM" id="CLU_031942_1_1_6"/>
<dbReference type="eggNOG" id="COG0805">
    <property type="taxonomic scope" value="Bacteria"/>
</dbReference>
<dbReference type="GO" id="GO:0043953">
    <property type="term" value="P:protein transport by the Tat complex"/>
    <property type="evidence" value="ECO:0007669"/>
    <property type="project" value="UniProtKB-UniRule"/>
</dbReference>
<dbReference type="GO" id="GO:0009977">
    <property type="term" value="F:proton motive force dependent protein transmembrane transporter activity"/>
    <property type="evidence" value="ECO:0007669"/>
    <property type="project" value="TreeGrafter"/>
</dbReference>
<comment type="subcellular location">
    <subcellularLocation>
        <location evidence="5">Cell inner membrane</location>
        <topology evidence="5">Multi-pass membrane protein</topology>
    </subcellularLocation>
    <subcellularLocation>
        <location evidence="1">Membrane</location>
        <topology evidence="1">Multi-pass membrane protein</topology>
    </subcellularLocation>
</comment>
<dbReference type="Pfam" id="PF00902">
    <property type="entry name" value="TatC"/>
    <property type="match status" value="1"/>
</dbReference>
<dbReference type="KEGG" id="dno:DNO_0451"/>
<dbReference type="InterPro" id="IPR002033">
    <property type="entry name" value="TatC"/>
</dbReference>
<evidence type="ECO:0000256" key="3">
    <source>
        <dbReference type="ARBA" id="ARBA00022989"/>
    </source>
</evidence>
<keyword evidence="5" id="KW-0997">Cell inner membrane</keyword>
<evidence type="ECO:0000256" key="1">
    <source>
        <dbReference type="ARBA" id="ARBA00004141"/>
    </source>
</evidence>
<feature type="transmembrane region" description="Helical" evidence="5">
    <location>
        <begin position="148"/>
        <end position="177"/>
    </location>
</feature>
<comment type="subunit">
    <text evidence="5">The Tat system comprises two distinct complexes: a TatABC complex, containing multiple copies of TatA, TatB and TatC subunits, and a separate TatA complex, containing only TatA subunits. Substrates initially bind to the TatABC complex, which probably triggers association of the separate TatA complex to form the active translocon.</text>
</comment>
<feature type="transmembrane region" description="Helical" evidence="5">
    <location>
        <begin position="104"/>
        <end position="128"/>
    </location>
</feature>
<dbReference type="PRINTS" id="PR01840">
    <property type="entry name" value="TATCFAMILY"/>
</dbReference>
<feature type="transmembrane region" description="Helical" evidence="5">
    <location>
        <begin position="61"/>
        <end position="83"/>
    </location>
</feature>
<dbReference type="OrthoDB" id="9777044at2"/>
<keyword evidence="5" id="KW-0811">Translocation</keyword>
<evidence type="ECO:0000313" key="6">
    <source>
        <dbReference type="EMBL" id="ABQ14344.1"/>
    </source>
</evidence>
<feature type="transmembrane region" description="Helical" evidence="5">
    <location>
        <begin position="12"/>
        <end position="31"/>
    </location>
</feature>
<evidence type="ECO:0000313" key="7">
    <source>
        <dbReference type="Proteomes" id="UP000000248"/>
    </source>
</evidence>
<evidence type="ECO:0000256" key="5">
    <source>
        <dbReference type="HAMAP-Rule" id="MF_00902"/>
    </source>
</evidence>
<feature type="transmembrane region" description="Helical" evidence="5">
    <location>
        <begin position="212"/>
        <end position="230"/>
    </location>
</feature>
<dbReference type="PANTHER" id="PTHR30371">
    <property type="entry name" value="SEC-INDEPENDENT PROTEIN TRANSLOCASE PROTEIN TATC"/>
    <property type="match status" value="1"/>
</dbReference>
<sequence length="238" mass="27306">MPLVEHLIELRRCVIHALVAYVAVFVALLPFNHKIYQLFAWPVLSNLLPNQQMLAYQPIDIFLTPIKVCLFLALLLTMPWILYQIWRFIAPAMYRHEKRLMLPIVISATVLFYLGVLFAYFVILPLMFTFFSGIELEGVAFMPDITSYLSLSIAIFLAFGVTFEVPIITVILIRLGVVEIETLTRQRPYIVLIAFTIGMFLTPPDVFSQTLLAVPMLILFEIGIIFAKYLQKQSAEKD</sequence>
<comment type="similarity">
    <text evidence="5">Belongs to the TatC family.</text>
</comment>
<keyword evidence="5" id="KW-0653">Protein transport</keyword>
<dbReference type="HAMAP" id="MF_00902">
    <property type="entry name" value="TatC"/>
    <property type="match status" value="1"/>
</dbReference>
<dbReference type="NCBIfam" id="TIGR00945">
    <property type="entry name" value="tatC"/>
    <property type="match status" value="1"/>
</dbReference>
<dbReference type="AlphaFoldDB" id="A5EVU4"/>
<keyword evidence="5" id="KW-0813">Transport</keyword>
<accession>A5EVU4</accession>
<protein>
    <recommendedName>
        <fullName evidence="5">Sec-independent protein translocase protein TatC</fullName>
    </recommendedName>
</protein>
<comment type="function">
    <text evidence="5">Part of the twin-arginine translocation (Tat) system that transports large folded proteins containing a characteristic twin-arginine motif in their signal peptide across membranes. Together with TatB, TatC is part of a receptor directly interacting with Tat signal peptides.</text>
</comment>
<keyword evidence="7" id="KW-1185">Reference proteome</keyword>